<accession>A0A430RUN1</accession>
<name>A0A430RUN1_THESC</name>
<proteinExistence type="predicted"/>
<reference evidence="1 2" key="1">
    <citation type="journal article" date="2019" name="Extremophiles">
        <title>Biogeography of thermophiles and predominance of Thermus scotoductus in domestic water heaters.</title>
        <authorList>
            <person name="Wilpiszeski R.L."/>
            <person name="Zhang Z."/>
            <person name="House C.H."/>
        </authorList>
    </citation>
    <scope>NUCLEOTIDE SEQUENCE [LARGE SCALE GENOMIC DNA]</scope>
    <source>
        <strain evidence="1 2">27_S27</strain>
    </source>
</reference>
<organism evidence="1 2">
    <name type="scientific">Thermus scotoductus</name>
    <dbReference type="NCBI Taxonomy" id="37636"/>
    <lineage>
        <taxon>Bacteria</taxon>
        <taxon>Thermotogati</taxon>
        <taxon>Deinococcota</taxon>
        <taxon>Deinococci</taxon>
        <taxon>Thermales</taxon>
        <taxon>Thermaceae</taxon>
        <taxon>Thermus</taxon>
    </lineage>
</organism>
<dbReference type="AlphaFoldDB" id="A0A430RUN1"/>
<sequence>MTFVNGLFIRFDIAPLVSTDGFNWSLSEQNPSSTNNLYGGTYGKVLYVVVGSSGTVLTSPDPRRWTIQRTNSFAGLAEVAYGNNRLVEVGNSEII</sequence>
<protein>
    <submittedName>
        <fullName evidence="1">Uncharacterized protein</fullName>
    </submittedName>
</protein>
<feature type="non-terminal residue" evidence="1">
    <location>
        <position position="95"/>
    </location>
</feature>
<dbReference type="Proteomes" id="UP000286712">
    <property type="component" value="Unassembled WGS sequence"/>
</dbReference>
<evidence type="ECO:0000313" key="1">
    <source>
        <dbReference type="EMBL" id="RTH23446.1"/>
    </source>
</evidence>
<dbReference type="EMBL" id="PELW01000324">
    <property type="protein sequence ID" value="RTH23446.1"/>
    <property type="molecule type" value="Genomic_DNA"/>
</dbReference>
<evidence type="ECO:0000313" key="2">
    <source>
        <dbReference type="Proteomes" id="UP000286712"/>
    </source>
</evidence>
<gene>
    <name evidence="1" type="ORF">CSW40_09635</name>
</gene>
<comment type="caution">
    <text evidence="1">The sequence shown here is derived from an EMBL/GenBank/DDBJ whole genome shotgun (WGS) entry which is preliminary data.</text>
</comment>